<dbReference type="GO" id="GO:0005524">
    <property type="term" value="F:ATP binding"/>
    <property type="evidence" value="ECO:0007669"/>
    <property type="project" value="UniProtKB-KW"/>
</dbReference>
<reference evidence="6" key="2">
    <citation type="journal article" date="2019" name="IMA Fungus">
        <title>Genome sequencing and comparison of five Tilletia species to identify candidate genes for the detection of regulated species infecting wheat.</title>
        <authorList>
            <person name="Nguyen H.D.T."/>
            <person name="Sultana T."/>
            <person name="Kesanakurti P."/>
            <person name="Hambleton S."/>
        </authorList>
    </citation>
    <scope>NUCLEOTIDE SEQUENCE</scope>
    <source>
        <strain evidence="6">DAOMC 238032</strain>
    </source>
</reference>
<dbReference type="SUPFAM" id="SSF52540">
    <property type="entry name" value="P-loop containing nucleoside triphosphate hydrolases"/>
    <property type="match status" value="1"/>
</dbReference>
<dbReference type="InterPro" id="IPR027417">
    <property type="entry name" value="P-loop_NTPase"/>
</dbReference>
<feature type="domain" description="RecA family profile 1" evidence="4">
    <location>
        <begin position="272"/>
        <end position="324"/>
    </location>
</feature>
<dbReference type="PANTHER" id="PTHR22942:SF66">
    <property type="entry name" value="RE19845P"/>
    <property type="match status" value="1"/>
</dbReference>
<keyword evidence="8" id="KW-1185">Reference proteome</keyword>
<protein>
    <recommendedName>
        <fullName evidence="4">RecA family profile 1 domain-containing protein</fullName>
    </recommendedName>
</protein>
<keyword evidence="2" id="KW-0067">ATP-binding</keyword>
<dbReference type="GO" id="GO:0061982">
    <property type="term" value="P:meiosis I cell cycle process"/>
    <property type="evidence" value="ECO:0007669"/>
    <property type="project" value="UniProtKB-ARBA"/>
</dbReference>
<dbReference type="Proteomes" id="UP000077671">
    <property type="component" value="Unassembled WGS sequence"/>
</dbReference>
<proteinExistence type="predicted"/>
<comment type="caution">
    <text evidence="6">The sequence shown here is derived from an EMBL/GenBank/DDBJ whole genome shotgun (WGS) entry which is preliminary data.</text>
</comment>
<dbReference type="GO" id="GO:0140664">
    <property type="term" value="F:ATP-dependent DNA damage sensor activity"/>
    <property type="evidence" value="ECO:0007669"/>
    <property type="project" value="InterPro"/>
</dbReference>
<accession>A0A177VGC2</accession>
<dbReference type="InterPro" id="IPR020588">
    <property type="entry name" value="RecA_ATP-bd"/>
</dbReference>
<dbReference type="InterPro" id="IPR013632">
    <property type="entry name" value="Rad51_C"/>
</dbReference>
<dbReference type="Proteomes" id="UP000836402">
    <property type="component" value="Unassembled WGS sequence"/>
</dbReference>
<dbReference type="PROSITE" id="PS50162">
    <property type="entry name" value="RECA_2"/>
    <property type="match status" value="1"/>
</dbReference>
<dbReference type="EMBL" id="CAJHJG010004063">
    <property type="protein sequence ID" value="CAD6937976.1"/>
    <property type="molecule type" value="Genomic_DNA"/>
</dbReference>
<dbReference type="GO" id="GO:0006312">
    <property type="term" value="P:mitotic recombination"/>
    <property type="evidence" value="ECO:0007669"/>
    <property type="project" value="TreeGrafter"/>
</dbReference>
<dbReference type="GO" id="GO:0000730">
    <property type="term" value="P:DNA recombinase assembly"/>
    <property type="evidence" value="ECO:0007669"/>
    <property type="project" value="TreeGrafter"/>
</dbReference>
<evidence type="ECO:0000259" key="4">
    <source>
        <dbReference type="PROSITE" id="PS50162"/>
    </source>
</evidence>
<dbReference type="GO" id="GO:0003690">
    <property type="term" value="F:double-stranded DNA binding"/>
    <property type="evidence" value="ECO:0007669"/>
    <property type="project" value="TreeGrafter"/>
</dbReference>
<gene>
    <name evidence="6" type="ORF">A4X03_0g1279</name>
    <name evidence="5" type="ORF">JKIAZH3_G6507</name>
</gene>
<feature type="region of interest" description="Disordered" evidence="3">
    <location>
        <begin position="733"/>
        <end position="762"/>
    </location>
</feature>
<name>A0A177VGC2_9BASI</name>
<dbReference type="GO" id="GO:0000150">
    <property type="term" value="F:DNA strand exchange activity"/>
    <property type="evidence" value="ECO:0007669"/>
    <property type="project" value="TreeGrafter"/>
</dbReference>
<feature type="region of interest" description="Disordered" evidence="3">
    <location>
        <begin position="188"/>
        <end position="256"/>
    </location>
</feature>
<evidence type="ECO:0000313" key="5">
    <source>
        <dbReference type="EMBL" id="CAD6937976.1"/>
    </source>
</evidence>
<dbReference type="GO" id="GO:0042148">
    <property type="term" value="P:DNA strand invasion"/>
    <property type="evidence" value="ECO:0007669"/>
    <property type="project" value="TreeGrafter"/>
</dbReference>
<keyword evidence="1" id="KW-0547">Nucleotide-binding</keyword>
<dbReference type="GO" id="GO:0003697">
    <property type="term" value="F:single-stranded DNA binding"/>
    <property type="evidence" value="ECO:0007669"/>
    <property type="project" value="TreeGrafter"/>
</dbReference>
<evidence type="ECO:0000256" key="2">
    <source>
        <dbReference type="ARBA" id="ARBA00022840"/>
    </source>
</evidence>
<feature type="region of interest" description="Disordered" evidence="3">
    <location>
        <begin position="369"/>
        <end position="402"/>
    </location>
</feature>
<dbReference type="AlphaFoldDB" id="A0A177VGC2"/>
<feature type="region of interest" description="Disordered" evidence="3">
    <location>
        <begin position="791"/>
        <end position="884"/>
    </location>
</feature>
<dbReference type="PANTHER" id="PTHR22942">
    <property type="entry name" value="RECA/RAD51/RADA DNA STRAND-PAIRING FAMILY MEMBER"/>
    <property type="match status" value="1"/>
</dbReference>
<sequence length="884" mass="95196">MATPTIIDDIDGLTPKQRAHCRRAGIYSAEQLLLIPIGTIVKQCHVERAEATLIHRLAAISLGAPCTSAFHSFTGRTQPAFRALNPIHPQQDSNKFERFSSKTDGEPTIDLIDAIRSRTDRLEVVAATQGADEFDPAMQPSETQRVKPAYGFFGRSIAPWPVFSTTEDVVPGSQGDEENDAYADLARSSPPSVLAGLPTAEDVPQSPSMKALGKRRALDDDSGPPQRSKRRLIATSDDEDSASGSEERLQDVSEGKEARHWLTTADIQDAMSRMWLSTGDIRLDRILGGGIRRGTVTELVGESSSGKTQLALQLALHTVLGIKADEPDVRWDPSRRPSGVAILTPHGAAAASSLISRLVELATALPHCRSRNEREGDGRGGRRQNGDSLVSGNKGEEPTSEHVDVVLRNVHVACLGDADALDHALAYTLPGLQQRLQTCDERSKGPLELIIIEGLPAFLQDDTVDMNKFSGRFMRAKLLCSIADKLRCLSLNARARARTGGSNRATTDSCVRHEDYGPAILVINHVSDAFDREAAIVRAVLQEGYIGVHELQPQATVPAQERTLPSTLTISAQSAMDPPLAFDLQSIHSSGLLSTIPSSVGAAGIRPQRDASGHELPLDLDDFARALKGRVKFAQLGNVWTNCLNARLVLSRTSRRVPTSIIPSTWQTDKDVDKRKPKTQLRVLPVRRASLAFSSFTPSGIGSHANLDFVITSGRGLQSIPDEQDLDSLSLSHAQRRRSQHVKQDPTGSKGDDGLDMAFDDFDDGVGEELERLAFDMEMDAALASIPDYAASQEGHREEDDDEEEGEQGSAVPPPSSVLAPTQLLPSQQGGVVPASSLPIVADDGADCIIHHGGPSGDAAEVLEDSTTAPPDDDATQPLAFSQD</sequence>
<organism evidence="6 7">
    <name type="scientific">Tilletia caries</name>
    <name type="common">wheat bunt fungus</name>
    <dbReference type="NCBI Taxonomy" id="13290"/>
    <lineage>
        <taxon>Eukaryota</taxon>
        <taxon>Fungi</taxon>
        <taxon>Dikarya</taxon>
        <taxon>Basidiomycota</taxon>
        <taxon>Ustilaginomycotina</taxon>
        <taxon>Exobasidiomycetes</taxon>
        <taxon>Tilletiales</taxon>
        <taxon>Tilletiaceae</taxon>
        <taxon>Tilletia</taxon>
    </lineage>
</organism>
<evidence type="ECO:0000313" key="7">
    <source>
        <dbReference type="Proteomes" id="UP000077671"/>
    </source>
</evidence>
<dbReference type="Pfam" id="PF08423">
    <property type="entry name" value="Rad51"/>
    <property type="match status" value="1"/>
</dbReference>
<evidence type="ECO:0000256" key="3">
    <source>
        <dbReference type="SAM" id="MobiDB-lite"/>
    </source>
</evidence>
<evidence type="ECO:0000256" key="1">
    <source>
        <dbReference type="ARBA" id="ARBA00022741"/>
    </source>
</evidence>
<dbReference type="Gene3D" id="3.40.50.300">
    <property type="entry name" value="P-loop containing nucleotide triphosphate hydrolases"/>
    <property type="match status" value="1"/>
</dbReference>
<feature type="compositionally biased region" description="Basic and acidic residues" evidence="3">
    <location>
        <begin position="370"/>
        <end position="380"/>
    </location>
</feature>
<reference evidence="6" key="1">
    <citation type="submission" date="2016-04" db="EMBL/GenBank/DDBJ databases">
        <authorList>
            <person name="Nguyen H.D."/>
            <person name="Kesanakurti P."/>
            <person name="Cullis J."/>
            <person name="Levesque C.A."/>
            <person name="Hambleton S."/>
        </authorList>
    </citation>
    <scope>NUCLEOTIDE SEQUENCE</scope>
    <source>
        <strain evidence="6">DAOMC 238032</strain>
    </source>
</reference>
<feature type="compositionally biased region" description="Basic and acidic residues" evidence="3">
    <location>
        <begin position="245"/>
        <end position="256"/>
    </location>
</feature>
<dbReference type="EMBL" id="LWDD02000099">
    <property type="protein sequence ID" value="KAE8263980.1"/>
    <property type="molecule type" value="Genomic_DNA"/>
</dbReference>
<evidence type="ECO:0000313" key="6">
    <source>
        <dbReference type="EMBL" id="KAE8263980.1"/>
    </source>
</evidence>
<evidence type="ECO:0000313" key="8">
    <source>
        <dbReference type="Proteomes" id="UP000836402"/>
    </source>
</evidence>
<reference evidence="5" key="3">
    <citation type="submission" date="2020-10" db="EMBL/GenBank/DDBJ databases">
        <authorList>
            <person name="Sedaghatjoo S."/>
        </authorList>
    </citation>
    <scope>NUCLEOTIDE SEQUENCE</scope>
    <source>
        <strain evidence="5">AZH3</strain>
    </source>
</reference>